<dbReference type="AlphaFoldDB" id="A0A3P7MRU6"/>
<feature type="transmembrane region" description="Helical" evidence="1">
    <location>
        <begin position="6"/>
        <end position="28"/>
    </location>
</feature>
<keyword evidence="1" id="KW-0812">Transmembrane</keyword>
<reference evidence="2 3" key="1">
    <citation type="submission" date="2018-11" db="EMBL/GenBank/DDBJ databases">
        <authorList>
            <consortium name="Pathogen Informatics"/>
        </authorList>
    </citation>
    <scope>NUCLEOTIDE SEQUENCE [LARGE SCALE GENOMIC DNA]</scope>
</reference>
<gene>
    <name evidence="2" type="ORF">CGOC_LOCUS12104</name>
</gene>
<keyword evidence="1" id="KW-1133">Transmembrane helix</keyword>
<keyword evidence="1" id="KW-0472">Membrane</keyword>
<protein>
    <submittedName>
        <fullName evidence="2">Uncharacterized protein</fullName>
    </submittedName>
</protein>
<evidence type="ECO:0000256" key="1">
    <source>
        <dbReference type="SAM" id="Phobius"/>
    </source>
</evidence>
<dbReference type="EMBL" id="UYRV01120688">
    <property type="protein sequence ID" value="VDN32435.1"/>
    <property type="molecule type" value="Genomic_DNA"/>
</dbReference>
<evidence type="ECO:0000313" key="2">
    <source>
        <dbReference type="EMBL" id="VDN32435.1"/>
    </source>
</evidence>
<organism evidence="2 3">
    <name type="scientific">Cylicostephanus goldi</name>
    <name type="common">Nematode worm</name>
    <dbReference type="NCBI Taxonomy" id="71465"/>
    <lineage>
        <taxon>Eukaryota</taxon>
        <taxon>Metazoa</taxon>
        <taxon>Ecdysozoa</taxon>
        <taxon>Nematoda</taxon>
        <taxon>Chromadorea</taxon>
        <taxon>Rhabditida</taxon>
        <taxon>Rhabditina</taxon>
        <taxon>Rhabditomorpha</taxon>
        <taxon>Strongyloidea</taxon>
        <taxon>Strongylidae</taxon>
        <taxon>Cylicostephanus</taxon>
    </lineage>
</organism>
<evidence type="ECO:0000313" key="3">
    <source>
        <dbReference type="Proteomes" id="UP000271889"/>
    </source>
</evidence>
<sequence length="56" mass="6662">MMSALHYHFIAGSYIGCTLMLVVTYLVIYDFYDEMFEFYEMVQEDLRIFEVSSSPD</sequence>
<keyword evidence="3" id="KW-1185">Reference proteome</keyword>
<dbReference type="OrthoDB" id="5863635at2759"/>
<name>A0A3P7MRU6_CYLGO</name>
<dbReference type="Proteomes" id="UP000271889">
    <property type="component" value="Unassembled WGS sequence"/>
</dbReference>
<proteinExistence type="predicted"/>
<accession>A0A3P7MRU6</accession>